<dbReference type="AlphaFoldDB" id="A0A385TK25"/>
<keyword evidence="11 12" id="KW-0472">Membrane</keyword>
<name>A0A385TK25_PAELA</name>
<dbReference type="KEGG" id="plw:D5F53_05705"/>
<dbReference type="PROSITE" id="PS50885">
    <property type="entry name" value="HAMP"/>
    <property type="match status" value="1"/>
</dbReference>
<comment type="subcellular location">
    <subcellularLocation>
        <location evidence="1">Cell membrane</location>
        <topology evidence="1">Multi-pass membrane protein</topology>
    </subcellularLocation>
</comment>
<dbReference type="SMART" id="SM00304">
    <property type="entry name" value="HAMP"/>
    <property type="match status" value="1"/>
</dbReference>
<keyword evidence="8" id="KW-0067">ATP-binding</keyword>
<keyword evidence="3" id="KW-0597">Phosphoprotein</keyword>
<dbReference type="PANTHER" id="PTHR34220">
    <property type="entry name" value="SENSOR HISTIDINE KINASE YPDA"/>
    <property type="match status" value="1"/>
</dbReference>
<evidence type="ECO:0000256" key="10">
    <source>
        <dbReference type="ARBA" id="ARBA00023012"/>
    </source>
</evidence>
<evidence type="ECO:0000256" key="1">
    <source>
        <dbReference type="ARBA" id="ARBA00004651"/>
    </source>
</evidence>
<dbReference type="InterPro" id="IPR050640">
    <property type="entry name" value="Bact_2-comp_sensor_kinase"/>
</dbReference>
<accession>A0A385TK25</accession>
<evidence type="ECO:0000256" key="5">
    <source>
        <dbReference type="ARBA" id="ARBA00022692"/>
    </source>
</evidence>
<feature type="transmembrane region" description="Helical" evidence="12">
    <location>
        <begin position="288"/>
        <end position="309"/>
    </location>
</feature>
<keyword evidence="4" id="KW-0808">Transferase</keyword>
<dbReference type="Gene3D" id="6.10.340.10">
    <property type="match status" value="1"/>
</dbReference>
<sequence>MSRPIGQRRRFSIFNKLVVAFLVVISPLYVLGSFINEKGAQTIKSEITNSLKQQANFYLMSLENEFERMAILQREFMNDEDLESLSMLAERMSNYERLSAMKKLHTRLSLIKASSMYISVARAYIPAVSRTVSSNRLVDPLDQVQIDQLKEDAFRSAPPFVYSDNRMYIREYYPTPFNLDKQNPAFILELEISIPALQRYLQQLPGHAGGGAILIHEDAVIVSEQDRLQDDHIRKGAGDAKPSADNVSLSLQNKDYLTVTMESAKLNSSMVVYVPEQEIMGPIQRYRVYLFLISGISLVTLIVFAYWIYRIIHRPLRKLVGAFRKVEAGILQVEIKHNSRDEFQYLYERFNNMAAHLNKLIYEVYEQQIHLQKSELKQLQSQINPHFLYNSFYLLYRMTKAEDYENSTRFTKYLGDYFQYITRNGKEEVRLEEEFHHVKVYTEIQSIRFHDRIHVLLQDVPERYRDLALPRLILQPIVENAYQHGFASSTENCRLVIRMEETRSTDGTPLLHVIVQDNGNGLTHEELEKWSQLFKLELPAAEVTGMLNVHRRLRLKYGEAAKLMVENAEPSGLTVTLVIPVEQS</sequence>
<gene>
    <name evidence="14" type="ORF">D5F53_05705</name>
</gene>
<dbReference type="GO" id="GO:0005886">
    <property type="term" value="C:plasma membrane"/>
    <property type="evidence" value="ECO:0007669"/>
    <property type="project" value="UniProtKB-SubCell"/>
</dbReference>
<dbReference type="SUPFAM" id="SSF55874">
    <property type="entry name" value="ATPase domain of HSP90 chaperone/DNA topoisomerase II/histidine kinase"/>
    <property type="match status" value="1"/>
</dbReference>
<dbReference type="InterPro" id="IPR010559">
    <property type="entry name" value="Sig_transdc_His_kin_internal"/>
</dbReference>
<dbReference type="CDD" id="cd06225">
    <property type="entry name" value="HAMP"/>
    <property type="match status" value="1"/>
</dbReference>
<dbReference type="Pfam" id="PF00672">
    <property type="entry name" value="HAMP"/>
    <property type="match status" value="1"/>
</dbReference>
<dbReference type="PANTHER" id="PTHR34220:SF11">
    <property type="entry name" value="SENSOR PROTEIN KINASE HPTS"/>
    <property type="match status" value="1"/>
</dbReference>
<dbReference type="SUPFAM" id="SSF158472">
    <property type="entry name" value="HAMP domain-like"/>
    <property type="match status" value="1"/>
</dbReference>
<evidence type="ECO:0000256" key="3">
    <source>
        <dbReference type="ARBA" id="ARBA00022553"/>
    </source>
</evidence>
<proteinExistence type="predicted"/>
<protein>
    <submittedName>
        <fullName evidence="14">HAMP domain-containing protein</fullName>
    </submittedName>
</protein>
<dbReference type="RefSeq" id="WP_119846873.1">
    <property type="nucleotide sequence ID" value="NZ_CP032412.1"/>
</dbReference>
<evidence type="ECO:0000256" key="7">
    <source>
        <dbReference type="ARBA" id="ARBA00022777"/>
    </source>
</evidence>
<dbReference type="InterPro" id="IPR036890">
    <property type="entry name" value="HATPase_C_sf"/>
</dbReference>
<keyword evidence="9 12" id="KW-1133">Transmembrane helix</keyword>
<evidence type="ECO:0000313" key="15">
    <source>
        <dbReference type="Proteomes" id="UP000266552"/>
    </source>
</evidence>
<evidence type="ECO:0000256" key="4">
    <source>
        <dbReference type="ARBA" id="ARBA00022679"/>
    </source>
</evidence>
<dbReference type="GO" id="GO:0005524">
    <property type="term" value="F:ATP binding"/>
    <property type="evidence" value="ECO:0007669"/>
    <property type="project" value="UniProtKB-KW"/>
</dbReference>
<keyword evidence="10" id="KW-0902">Two-component regulatory system</keyword>
<evidence type="ECO:0000256" key="11">
    <source>
        <dbReference type="ARBA" id="ARBA00023136"/>
    </source>
</evidence>
<evidence type="ECO:0000313" key="14">
    <source>
        <dbReference type="EMBL" id="AYB42807.1"/>
    </source>
</evidence>
<dbReference type="EMBL" id="CP032412">
    <property type="protein sequence ID" value="AYB42807.1"/>
    <property type="molecule type" value="Genomic_DNA"/>
</dbReference>
<reference evidence="14 15" key="1">
    <citation type="submission" date="2018-09" db="EMBL/GenBank/DDBJ databases">
        <title>Genome Sequence of Paenibacillus lautus Strain E7593-69, Azo Dye-Degrading Bacteria, Isolated from Commercial Tattoo Inks.</title>
        <authorList>
            <person name="Nho S.W."/>
            <person name="Kim S.-J."/>
            <person name="Kweon O."/>
            <person name="Cerniglia C.E."/>
        </authorList>
    </citation>
    <scope>NUCLEOTIDE SEQUENCE [LARGE SCALE GENOMIC DNA]</scope>
    <source>
        <strain evidence="14 15">E7593-69</strain>
    </source>
</reference>
<keyword evidence="5 12" id="KW-0812">Transmembrane</keyword>
<dbReference type="Gene3D" id="3.30.565.10">
    <property type="entry name" value="Histidine kinase-like ATPase, C-terminal domain"/>
    <property type="match status" value="1"/>
</dbReference>
<evidence type="ECO:0000259" key="13">
    <source>
        <dbReference type="PROSITE" id="PS50885"/>
    </source>
</evidence>
<organism evidence="14 15">
    <name type="scientific">Paenibacillus lautus</name>
    <name type="common">Bacillus lautus</name>
    <dbReference type="NCBI Taxonomy" id="1401"/>
    <lineage>
        <taxon>Bacteria</taxon>
        <taxon>Bacillati</taxon>
        <taxon>Bacillota</taxon>
        <taxon>Bacilli</taxon>
        <taxon>Bacillales</taxon>
        <taxon>Paenibacillaceae</taxon>
        <taxon>Paenibacillus</taxon>
    </lineage>
</organism>
<dbReference type="GO" id="GO:0000155">
    <property type="term" value="F:phosphorelay sensor kinase activity"/>
    <property type="evidence" value="ECO:0007669"/>
    <property type="project" value="InterPro"/>
</dbReference>
<keyword evidence="2" id="KW-1003">Cell membrane</keyword>
<dbReference type="Pfam" id="PF06580">
    <property type="entry name" value="His_kinase"/>
    <property type="match status" value="1"/>
</dbReference>
<evidence type="ECO:0000256" key="9">
    <source>
        <dbReference type="ARBA" id="ARBA00022989"/>
    </source>
</evidence>
<dbReference type="Proteomes" id="UP000266552">
    <property type="component" value="Chromosome"/>
</dbReference>
<keyword evidence="6" id="KW-0547">Nucleotide-binding</keyword>
<keyword evidence="7" id="KW-0418">Kinase</keyword>
<evidence type="ECO:0000256" key="6">
    <source>
        <dbReference type="ARBA" id="ARBA00022741"/>
    </source>
</evidence>
<evidence type="ECO:0000256" key="2">
    <source>
        <dbReference type="ARBA" id="ARBA00022475"/>
    </source>
</evidence>
<keyword evidence="15" id="KW-1185">Reference proteome</keyword>
<evidence type="ECO:0000256" key="12">
    <source>
        <dbReference type="SAM" id="Phobius"/>
    </source>
</evidence>
<dbReference type="InterPro" id="IPR003660">
    <property type="entry name" value="HAMP_dom"/>
</dbReference>
<evidence type="ECO:0000256" key="8">
    <source>
        <dbReference type="ARBA" id="ARBA00022840"/>
    </source>
</evidence>
<feature type="domain" description="HAMP" evidence="13">
    <location>
        <begin position="310"/>
        <end position="362"/>
    </location>
</feature>